<organism evidence="12 13">
    <name type="scientific">Octopus sinensis</name>
    <name type="common">East Asian common octopus</name>
    <dbReference type="NCBI Taxonomy" id="2607531"/>
    <lineage>
        <taxon>Eukaryota</taxon>
        <taxon>Metazoa</taxon>
        <taxon>Spiralia</taxon>
        <taxon>Lophotrochozoa</taxon>
        <taxon>Mollusca</taxon>
        <taxon>Cephalopoda</taxon>
        <taxon>Coleoidea</taxon>
        <taxon>Octopodiformes</taxon>
        <taxon>Octopoda</taxon>
        <taxon>Incirrata</taxon>
        <taxon>Octopodidae</taxon>
        <taxon>Octopus</taxon>
    </lineage>
</organism>
<dbReference type="RefSeq" id="XP_036355962.1">
    <property type="nucleotide sequence ID" value="XM_036500069.1"/>
</dbReference>
<evidence type="ECO:0000256" key="6">
    <source>
        <dbReference type="ARBA" id="ARBA00023136"/>
    </source>
</evidence>
<comment type="subcellular location">
    <subcellularLocation>
        <location evidence="1">Cell membrane</location>
        <topology evidence="1">Multi-pass membrane protein</topology>
    </subcellularLocation>
</comment>
<keyword evidence="5" id="KW-0297">G-protein coupled receptor</keyword>
<name>A0A7E6EMD1_9MOLL</name>
<feature type="transmembrane region" description="Helical" evidence="10">
    <location>
        <begin position="85"/>
        <end position="107"/>
    </location>
</feature>
<protein>
    <submittedName>
        <fullName evidence="13">Sphingosine 1-phosphate receptor 1-like</fullName>
    </submittedName>
</protein>
<feature type="transmembrane region" description="Helical" evidence="10">
    <location>
        <begin position="12"/>
        <end position="34"/>
    </location>
</feature>
<dbReference type="PRINTS" id="PR00237">
    <property type="entry name" value="GPCRRHODOPSN"/>
</dbReference>
<dbReference type="PROSITE" id="PS50262">
    <property type="entry name" value="G_PROTEIN_RECEP_F1_2"/>
    <property type="match status" value="1"/>
</dbReference>
<dbReference type="PANTHER" id="PTHR24228:SF59">
    <property type="entry name" value="NEUROPEPTIDE RECEPTOR 15"/>
    <property type="match status" value="1"/>
</dbReference>
<sequence length="414" mass="47549">MAAENTTRHAEAYYLYLIAGIGLFFNSLVILCIIFKKSLRRMTSAFLVHACLLNEFRSMFCILFANNLLSQRQPSNCDLEGSTYIVIMTVYTFNMVAMVCCEAYTFGETNIGGDAKGTFCCVLFGLVMVYIGSLILHLGPTLIGGYFGFHPDIGNCSFILGQVESYVAYTMWIAIVSLALVAIAHYISRLYKEIQVNQPNRVSMLVRSSICFANAPKVSESSVRAMVDDSLHRAKLFIAVSVSFAACWYPLFALILIDMKFQVSPKVYQAFSFIAWTQSAIEPILYTFLDRKLNLFVRYVSCGGQRKYDMETIVSLMSQYQQAVAQQDLPDNETGQLRRQQQQPQQQQQHYPHHHHHHHHHHHPQQQQQHRLRQQGYAVDETDQRVSEEYPLPEPLRDEPPRETYPHPDYEYRV</sequence>
<dbReference type="Proteomes" id="UP000515154">
    <property type="component" value="Unplaced"/>
</dbReference>
<dbReference type="AlphaFoldDB" id="A0A7E6EMD1"/>
<evidence type="ECO:0000256" key="9">
    <source>
        <dbReference type="SAM" id="MobiDB-lite"/>
    </source>
</evidence>
<reference evidence="13" key="1">
    <citation type="submission" date="2025-08" db="UniProtKB">
        <authorList>
            <consortium name="RefSeq"/>
        </authorList>
    </citation>
    <scope>IDENTIFICATION</scope>
</reference>
<dbReference type="InterPro" id="IPR000276">
    <property type="entry name" value="GPCR_Rhodpsn"/>
</dbReference>
<evidence type="ECO:0000256" key="8">
    <source>
        <dbReference type="ARBA" id="ARBA00023224"/>
    </source>
</evidence>
<keyword evidence="6 10" id="KW-0472">Membrane</keyword>
<keyword evidence="4 10" id="KW-1133">Transmembrane helix</keyword>
<keyword evidence="3 10" id="KW-0812">Transmembrane</keyword>
<feature type="compositionally biased region" description="Low complexity" evidence="9">
    <location>
        <begin position="337"/>
        <end position="350"/>
    </location>
</feature>
<dbReference type="KEGG" id="osn:115231397"/>
<evidence type="ECO:0000256" key="3">
    <source>
        <dbReference type="ARBA" id="ARBA00022692"/>
    </source>
</evidence>
<dbReference type="GO" id="GO:0005886">
    <property type="term" value="C:plasma membrane"/>
    <property type="evidence" value="ECO:0007669"/>
    <property type="project" value="UniProtKB-SubCell"/>
</dbReference>
<evidence type="ECO:0000313" key="13">
    <source>
        <dbReference type="RefSeq" id="XP_036355962.1"/>
    </source>
</evidence>
<feature type="transmembrane region" description="Helical" evidence="10">
    <location>
        <begin position="119"/>
        <end position="146"/>
    </location>
</feature>
<evidence type="ECO:0000256" key="10">
    <source>
        <dbReference type="SAM" id="Phobius"/>
    </source>
</evidence>
<dbReference type="CDD" id="cd00637">
    <property type="entry name" value="7tm_classA_rhodopsin-like"/>
    <property type="match status" value="1"/>
</dbReference>
<evidence type="ECO:0000259" key="11">
    <source>
        <dbReference type="PROSITE" id="PS50262"/>
    </source>
</evidence>
<feature type="compositionally biased region" description="Basic residues" evidence="9">
    <location>
        <begin position="351"/>
        <end position="364"/>
    </location>
</feature>
<dbReference type="Gene3D" id="1.20.1070.10">
    <property type="entry name" value="Rhodopsin 7-helix transmembrane proteins"/>
    <property type="match status" value="1"/>
</dbReference>
<feature type="domain" description="G-protein coupled receptors family 1 profile" evidence="11">
    <location>
        <begin position="25"/>
        <end position="286"/>
    </location>
</feature>
<evidence type="ECO:0000256" key="1">
    <source>
        <dbReference type="ARBA" id="ARBA00004651"/>
    </source>
</evidence>
<feature type="transmembrane region" description="Helical" evidence="10">
    <location>
        <begin position="269"/>
        <end position="289"/>
    </location>
</feature>
<keyword evidence="12" id="KW-1185">Reference proteome</keyword>
<dbReference type="PANTHER" id="PTHR24228">
    <property type="entry name" value="B2 BRADYKININ RECEPTOR/ANGIOTENSIN II RECEPTOR"/>
    <property type="match status" value="1"/>
</dbReference>
<evidence type="ECO:0000256" key="7">
    <source>
        <dbReference type="ARBA" id="ARBA00023170"/>
    </source>
</evidence>
<keyword evidence="2" id="KW-1003">Cell membrane</keyword>
<proteinExistence type="predicted"/>
<feature type="transmembrane region" description="Helical" evidence="10">
    <location>
        <begin position="236"/>
        <end position="257"/>
    </location>
</feature>
<keyword evidence="7" id="KW-0675">Receptor</keyword>
<dbReference type="GO" id="GO:0004930">
    <property type="term" value="F:G protein-coupled receptor activity"/>
    <property type="evidence" value="ECO:0007669"/>
    <property type="project" value="UniProtKB-KW"/>
</dbReference>
<evidence type="ECO:0000313" key="12">
    <source>
        <dbReference type="Proteomes" id="UP000515154"/>
    </source>
</evidence>
<feature type="transmembrane region" description="Helical" evidence="10">
    <location>
        <begin position="166"/>
        <end position="187"/>
    </location>
</feature>
<dbReference type="InterPro" id="IPR017452">
    <property type="entry name" value="GPCR_Rhodpsn_7TM"/>
</dbReference>
<feature type="region of interest" description="Disordered" evidence="9">
    <location>
        <begin position="332"/>
        <end position="414"/>
    </location>
</feature>
<evidence type="ECO:0000256" key="4">
    <source>
        <dbReference type="ARBA" id="ARBA00022989"/>
    </source>
</evidence>
<dbReference type="SUPFAM" id="SSF81321">
    <property type="entry name" value="Family A G protein-coupled receptor-like"/>
    <property type="match status" value="1"/>
</dbReference>
<gene>
    <name evidence="13" type="primary">LOC115231397</name>
</gene>
<evidence type="ECO:0000256" key="5">
    <source>
        <dbReference type="ARBA" id="ARBA00023040"/>
    </source>
</evidence>
<keyword evidence="8" id="KW-0807">Transducer</keyword>
<accession>A0A7E6EMD1</accession>
<evidence type="ECO:0000256" key="2">
    <source>
        <dbReference type="ARBA" id="ARBA00022475"/>
    </source>
</evidence>
<dbReference type="Pfam" id="PF00001">
    <property type="entry name" value="7tm_1"/>
    <property type="match status" value="1"/>
</dbReference>
<feature type="compositionally biased region" description="Basic and acidic residues" evidence="9">
    <location>
        <begin position="395"/>
        <end position="414"/>
    </location>
</feature>